<feature type="transmembrane region" description="Helical" evidence="1">
    <location>
        <begin position="130"/>
        <end position="151"/>
    </location>
</feature>
<accession>A0A8K0DPQ1</accession>
<keyword evidence="1" id="KW-0472">Membrane</keyword>
<dbReference type="Proteomes" id="UP000796880">
    <property type="component" value="Unassembled WGS sequence"/>
</dbReference>
<name>A0A8K0DPQ1_9ROSA</name>
<gene>
    <name evidence="2" type="ORF">FNV43_RR27296</name>
</gene>
<evidence type="ECO:0000313" key="2">
    <source>
        <dbReference type="EMBL" id="KAF3432556.1"/>
    </source>
</evidence>
<organism evidence="2 3">
    <name type="scientific">Rhamnella rubrinervis</name>
    <dbReference type="NCBI Taxonomy" id="2594499"/>
    <lineage>
        <taxon>Eukaryota</taxon>
        <taxon>Viridiplantae</taxon>
        <taxon>Streptophyta</taxon>
        <taxon>Embryophyta</taxon>
        <taxon>Tracheophyta</taxon>
        <taxon>Spermatophyta</taxon>
        <taxon>Magnoliopsida</taxon>
        <taxon>eudicotyledons</taxon>
        <taxon>Gunneridae</taxon>
        <taxon>Pentapetalae</taxon>
        <taxon>rosids</taxon>
        <taxon>fabids</taxon>
        <taxon>Rosales</taxon>
        <taxon>Rhamnaceae</taxon>
        <taxon>rhamnoid group</taxon>
        <taxon>Rhamneae</taxon>
        <taxon>Rhamnella</taxon>
    </lineage>
</organism>
<keyword evidence="1" id="KW-1133">Transmembrane helix</keyword>
<proteinExistence type="predicted"/>
<dbReference type="EMBL" id="VOIH02000012">
    <property type="protein sequence ID" value="KAF3432556.1"/>
    <property type="molecule type" value="Genomic_DNA"/>
</dbReference>
<evidence type="ECO:0000313" key="3">
    <source>
        <dbReference type="Proteomes" id="UP000796880"/>
    </source>
</evidence>
<sequence length="209" mass="24057">MNIRPLLFNHSIDPEFDTYSDEFLVLKAKAIPIPVPTLSFQSIPSPSVLIQIIIFKRGILGCNDVDRNNRKWNGLKTECWHRSVDDVIDESSAEDSNFDEEGVTVSWHGPYQNAAEHWIKTKMMDKEEKMVHFLELILCLAIESVLVYHLFCLSRWFKDWLVFTVGLWFKDWGNGEVRAFNTLKEKVTSAHILALQTLGCYGSDIPDHA</sequence>
<keyword evidence="1" id="KW-0812">Transmembrane</keyword>
<comment type="caution">
    <text evidence="2">The sequence shown here is derived from an EMBL/GenBank/DDBJ whole genome shotgun (WGS) entry which is preliminary data.</text>
</comment>
<dbReference type="AlphaFoldDB" id="A0A8K0DPQ1"/>
<protein>
    <submittedName>
        <fullName evidence="2">Uncharacterized protein</fullName>
    </submittedName>
</protein>
<keyword evidence="3" id="KW-1185">Reference proteome</keyword>
<reference evidence="2" key="1">
    <citation type="submission" date="2020-03" db="EMBL/GenBank/DDBJ databases">
        <title>A high-quality chromosome-level genome assembly of a woody plant with both climbing and erect habits, Rhamnella rubrinervis.</title>
        <authorList>
            <person name="Lu Z."/>
            <person name="Yang Y."/>
            <person name="Zhu X."/>
            <person name="Sun Y."/>
        </authorList>
    </citation>
    <scope>NUCLEOTIDE SEQUENCE</scope>
    <source>
        <strain evidence="2">BYM</strain>
        <tissue evidence="2">Leaf</tissue>
    </source>
</reference>
<evidence type="ECO:0000256" key="1">
    <source>
        <dbReference type="SAM" id="Phobius"/>
    </source>
</evidence>